<sequence length="401" mass="43917">MSFDADVIVVGGGLAGLSAGITANREGVSTLVLERGEYSGAKNVSGGRIYVHALRNLVNIDDAPLEKPIVRETYEISCGSRKLNFSFYDPETRNSYSVLRAKFDPWLAKKAEEEGVLISYETLVYNAERDVNGITLKTNRGDLRAKLVIEADGVTAGISRYLGIRSLSPDSLMLGVKEVVKPDNVPEEGEAKVLVGYLNGLLGGGFMYVNQDSLSIGATVKVNSLQEEKILARDVVEDLRAKLKVEGEVLEYSAHLIPYYGFNKLPPLSAPNVLVTGDAAGLLINDGFVIRGMDLAIGSGMVAGKASKVILNQGDPSKTEVYEKMLAESFVLRDMRTASRAFQLMNNERLFKTYPELLCNVLARMFTVEGERKTLMNVMVEETKSRGLTLTQMIRDLMKVV</sequence>
<reference evidence="7" key="3">
    <citation type="submission" date="2020-03" db="EMBL/GenBank/DDBJ databases">
        <title>Sequencing and Assembly of Multiple Reported Metal-Biooxidizing Members of the Extremely Thermoacidophilic Archaeal Family Sulfolobaceae.</title>
        <authorList>
            <person name="Counts J.A."/>
            <person name="Kelly R.M."/>
        </authorList>
    </citation>
    <scope>NUCLEOTIDE SEQUENCE [LARGE SCALE GENOMIC DNA]</scope>
    <source>
        <strain evidence="7">HO1-1</strain>
    </source>
</reference>
<dbReference type="Gene3D" id="3.50.50.60">
    <property type="entry name" value="FAD/NAD(P)-binding domain"/>
    <property type="match status" value="1"/>
</dbReference>
<dbReference type="GeneID" id="36834625"/>
<evidence type="ECO:0000256" key="4">
    <source>
        <dbReference type="ARBA" id="ARBA00023002"/>
    </source>
</evidence>
<feature type="domain" description="FixC-like C-terminal" evidence="5">
    <location>
        <begin position="345"/>
        <end position="400"/>
    </location>
</feature>
<evidence type="ECO:0000256" key="2">
    <source>
        <dbReference type="ARBA" id="ARBA00022630"/>
    </source>
</evidence>
<name>A0A2U9IST9_9CREN</name>
<evidence type="ECO:0000313" key="6">
    <source>
        <dbReference type="EMBL" id="AWR99119.1"/>
    </source>
</evidence>
<proteinExistence type="predicted"/>
<keyword evidence="4" id="KW-0560">Oxidoreductase</keyword>
<dbReference type="SUPFAM" id="SSF54373">
    <property type="entry name" value="FAD-linked reductases, C-terminal domain"/>
    <property type="match status" value="1"/>
</dbReference>
<dbReference type="RefSeq" id="WP_054836655.1">
    <property type="nucleotide sequence ID" value="NZ_BBBA01000008.1"/>
</dbReference>
<dbReference type="STRING" id="1293036.GCA_001315825_01531"/>
<keyword evidence="7" id="KW-1185">Reference proteome</keyword>
<evidence type="ECO:0000259" key="5">
    <source>
        <dbReference type="Pfam" id="PF26311"/>
    </source>
</evidence>
<dbReference type="EMBL" id="CP029287">
    <property type="protein sequence ID" value="AWR99119.1"/>
    <property type="molecule type" value="Genomic_DNA"/>
</dbReference>
<evidence type="ECO:0000313" key="7">
    <source>
        <dbReference type="Proteomes" id="UP000247586"/>
    </source>
</evidence>
<dbReference type="PRINTS" id="PR00420">
    <property type="entry name" value="RNGMNOXGNASE"/>
</dbReference>
<organism evidence="6 7">
    <name type="scientific">Metallosphaera hakonensis JCM 8857 = DSM 7519</name>
    <dbReference type="NCBI Taxonomy" id="1293036"/>
    <lineage>
        <taxon>Archaea</taxon>
        <taxon>Thermoproteota</taxon>
        <taxon>Thermoprotei</taxon>
        <taxon>Sulfolobales</taxon>
        <taxon>Sulfolobaceae</taxon>
        <taxon>Metallosphaera</taxon>
    </lineage>
</organism>
<protein>
    <submittedName>
        <fullName evidence="6">FAD-dependent oxidoreductase</fullName>
    </submittedName>
</protein>
<evidence type="ECO:0000256" key="3">
    <source>
        <dbReference type="ARBA" id="ARBA00022827"/>
    </source>
</evidence>
<dbReference type="Pfam" id="PF12831">
    <property type="entry name" value="FAD_oxidored"/>
    <property type="match status" value="1"/>
</dbReference>
<gene>
    <name evidence="6" type="ORF">DFR87_04745</name>
</gene>
<dbReference type="InterPro" id="IPR059103">
    <property type="entry name" value="FixC-like_C"/>
</dbReference>
<dbReference type="InterPro" id="IPR036188">
    <property type="entry name" value="FAD/NAD-bd_sf"/>
</dbReference>
<dbReference type="AlphaFoldDB" id="A0A2U9IST9"/>
<dbReference type="SUPFAM" id="SSF51905">
    <property type="entry name" value="FAD/NAD(P)-binding domain"/>
    <property type="match status" value="1"/>
</dbReference>
<dbReference type="OrthoDB" id="7950at2157"/>
<dbReference type="Proteomes" id="UP000247586">
    <property type="component" value="Chromosome"/>
</dbReference>
<dbReference type="PANTHER" id="PTHR43624">
    <property type="entry name" value="ELECTRON TRANSFER FLAVOPROTEIN-QUINONE OXIDOREDUCTASE YDIS-RELATED"/>
    <property type="match status" value="1"/>
</dbReference>
<dbReference type="KEGG" id="mhk:DFR87_04745"/>
<keyword evidence="2" id="KW-0285">Flavoprotein</keyword>
<reference evidence="7" key="2">
    <citation type="submission" date="2020-03" db="EMBL/GenBank/DDBJ databases">
        <title>Complete Genome Sequences of Extremely Thermoacidophilic, Metal-Mobilizing Type-Strain Members of the Archaeal Family Sulfolobaceae: Acidianus brierleyi DSM-1651T, Acidianus sulfidivorans DSM-18786T, Metallosphaera hakonensis DSM-7519T, and Metallosphaera prunae DSM-10039T.</title>
        <authorList>
            <person name="Counts J.A."/>
            <person name="Kelly R.M."/>
        </authorList>
    </citation>
    <scope>NUCLEOTIDE SEQUENCE [LARGE SCALE GENOMIC DNA]</scope>
    <source>
        <strain evidence="7">HO1-1</strain>
    </source>
</reference>
<comment type="cofactor">
    <cofactor evidence="1">
        <name>FAD</name>
        <dbReference type="ChEBI" id="CHEBI:57692"/>
    </cofactor>
</comment>
<dbReference type="Pfam" id="PF26311">
    <property type="entry name" value="ETF-QO_FixC_C"/>
    <property type="match status" value="1"/>
</dbReference>
<dbReference type="GO" id="GO:0016491">
    <property type="term" value="F:oxidoreductase activity"/>
    <property type="evidence" value="ECO:0007669"/>
    <property type="project" value="UniProtKB-KW"/>
</dbReference>
<accession>A0A2U9IST9</accession>
<dbReference type="InterPro" id="IPR039651">
    <property type="entry name" value="FixC-like"/>
</dbReference>
<reference evidence="6 7" key="1">
    <citation type="submission" date="2018-05" db="EMBL/GenBank/DDBJ databases">
        <title>Complete Genome Sequences of Extremely Thermoacidophilic, Metal-Mobilizing Type-Strain Members of the Archaeal Family Sulfolobaceae: Acidianus brierleyi DSM-1651T, Acidianus sulfidivorans DSM-18786T, Metallosphaera hakonensis DSM-7519T, and Metallosphaera prunae DSM-10039T.</title>
        <authorList>
            <person name="Counts J.A."/>
            <person name="Kelly R.M."/>
        </authorList>
    </citation>
    <scope>NUCLEOTIDE SEQUENCE [LARGE SCALE GENOMIC DNA]</scope>
    <source>
        <strain evidence="6 7">HO1-1</strain>
    </source>
</reference>
<dbReference type="PANTHER" id="PTHR43624:SF2">
    <property type="entry name" value="ELECTRON TRANSFER FLAVOPROTEIN-QUINONE OXIDOREDUCTASE YDIS-RELATED"/>
    <property type="match status" value="1"/>
</dbReference>
<evidence type="ECO:0000256" key="1">
    <source>
        <dbReference type="ARBA" id="ARBA00001974"/>
    </source>
</evidence>
<keyword evidence="3" id="KW-0274">FAD</keyword>